<dbReference type="Gene3D" id="2.30.29.30">
    <property type="entry name" value="Pleckstrin-homology domain (PH domain)/Phosphotyrosine-binding domain (PTB)"/>
    <property type="match status" value="1"/>
</dbReference>
<dbReference type="Gene3D" id="1.20.1160.20">
    <property type="match status" value="1"/>
</dbReference>
<keyword evidence="4" id="KW-1185">Reference proteome</keyword>
<evidence type="ECO:0000313" key="3">
    <source>
        <dbReference type="EMBL" id="CAG5120012.1"/>
    </source>
</evidence>
<dbReference type="InterPro" id="IPR011993">
    <property type="entry name" value="PH-like_dom_sf"/>
</dbReference>
<dbReference type="AlphaFoldDB" id="A0A8S3YWR3"/>
<dbReference type="Pfam" id="PF16545">
    <property type="entry name" value="CCM2_C"/>
    <property type="match status" value="1"/>
</dbReference>
<organism evidence="3 4">
    <name type="scientific">Candidula unifasciata</name>
    <dbReference type="NCBI Taxonomy" id="100452"/>
    <lineage>
        <taxon>Eukaryota</taxon>
        <taxon>Metazoa</taxon>
        <taxon>Spiralia</taxon>
        <taxon>Lophotrochozoa</taxon>
        <taxon>Mollusca</taxon>
        <taxon>Gastropoda</taxon>
        <taxon>Heterobranchia</taxon>
        <taxon>Euthyneura</taxon>
        <taxon>Panpulmonata</taxon>
        <taxon>Eupulmonata</taxon>
        <taxon>Stylommatophora</taxon>
        <taxon>Helicina</taxon>
        <taxon>Helicoidea</taxon>
        <taxon>Geomitridae</taxon>
        <taxon>Candidula</taxon>
    </lineage>
</organism>
<comment type="similarity">
    <text evidence="1">Belongs to the CCM2 family.</text>
</comment>
<comment type="caution">
    <text evidence="3">The sequence shown here is derived from an EMBL/GenBank/DDBJ whole genome shotgun (WGS) entry which is preliminary data.</text>
</comment>
<sequence>MGDKYKMKARQAKSQDISAATWAEPRSSKVYDRVRTLNSYDLKTPMYQIKSQYLIEDYVEKAVQFVGEISGVSPDLDITNRTDVLRIIDKGKKEGVVPIHVSHDNYAILSLSVFNIKISKYSANEELLLRIPVHEIAAICYIKDDQQHILAIKYGNQESCKLALLFCENKPAAEEICALMNQCFTLVYTEATVNSIERLISPTEHSSTTSIGTASTLVHRQEIKDMISFQSASVHNFRVPSGSDSARNSSSDIGTGKELLEDYMAKLTTKLTPEELRLFLRHLNEWKKDNHFNEFCDEVLHLLGPERKQLLSELLPFIPSDNYQYFEEFLRRNDIQLLENTSTFSSSRTDLVNYSTRGSLSEVSTASSMSNNAPGSDVLDHFLDLTKAEYNSVDVDIPEDY</sequence>
<evidence type="ECO:0000313" key="4">
    <source>
        <dbReference type="Proteomes" id="UP000678393"/>
    </source>
</evidence>
<feature type="domain" description="Cerebral cavernous malformations 2 harmonin-homology" evidence="2">
    <location>
        <begin position="255"/>
        <end position="332"/>
    </location>
</feature>
<name>A0A8S3YWR3_9EUPU</name>
<protein>
    <recommendedName>
        <fullName evidence="2">Cerebral cavernous malformations 2 harmonin-homology domain-containing protein</fullName>
    </recommendedName>
</protein>
<dbReference type="InterPro" id="IPR032375">
    <property type="entry name" value="CCM2_C"/>
</dbReference>
<gene>
    <name evidence="3" type="ORF">CUNI_LOCUS5570</name>
</gene>
<dbReference type="OrthoDB" id="5828470at2759"/>
<proteinExistence type="inferred from homology"/>
<dbReference type="InterPro" id="IPR026159">
    <property type="entry name" value="Malcavernin"/>
</dbReference>
<dbReference type="PANTHER" id="PTHR21642:SF6">
    <property type="entry name" value="CEREBRAL CAVERNOUS MALFORMATIONS 2 HARMONIN-HOMOLOGY DOMAIN-CONTAINING PROTEIN"/>
    <property type="match status" value="1"/>
</dbReference>
<dbReference type="Proteomes" id="UP000678393">
    <property type="component" value="Unassembled WGS sequence"/>
</dbReference>
<dbReference type="PANTHER" id="PTHR21642">
    <property type="entry name" value="CEREBRAL CAVERNOUS MALFORMATIONS PROTEIN 2 HOMOLOG"/>
    <property type="match status" value="1"/>
</dbReference>
<dbReference type="EMBL" id="CAJHNH020000813">
    <property type="protein sequence ID" value="CAG5120012.1"/>
    <property type="molecule type" value="Genomic_DNA"/>
</dbReference>
<evidence type="ECO:0000256" key="1">
    <source>
        <dbReference type="ARBA" id="ARBA00010822"/>
    </source>
</evidence>
<evidence type="ECO:0000259" key="2">
    <source>
        <dbReference type="Pfam" id="PF16545"/>
    </source>
</evidence>
<accession>A0A8S3YWR3</accession>
<reference evidence="3" key="1">
    <citation type="submission" date="2021-04" db="EMBL/GenBank/DDBJ databases">
        <authorList>
            <consortium name="Molecular Ecology Group"/>
        </authorList>
    </citation>
    <scope>NUCLEOTIDE SEQUENCE</scope>
</reference>